<dbReference type="PATRIC" id="fig|754436.4.peg.4578"/>
<feature type="transmembrane region" description="Helical" evidence="1">
    <location>
        <begin position="199"/>
        <end position="220"/>
    </location>
</feature>
<keyword evidence="3" id="KW-1185">Reference proteome</keyword>
<keyword evidence="1" id="KW-0472">Membrane</keyword>
<accession>A0A0J1GGA0</accession>
<organism evidence="2 3">
    <name type="scientific">Photobacterium aphoticum</name>
    <dbReference type="NCBI Taxonomy" id="754436"/>
    <lineage>
        <taxon>Bacteria</taxon>
        <taxon>Pseudomonadati</taxon>
        <taxon>Pseudomonadota</taxon>
        <taxon>Gammaproteobacteria</taxon>
        <taxon>Vibrionales</taxon>
        <taxon>Vibrionaceae</taxon>
        <taxon>Photobacterium</taxon>
    </lineage>
</organism>
<keyword evidence="1" id="KW-0812">Transmembrane</keyword>
<gene>
    <name evidence="2" type="ORF">ABT58_21775</name>
</gene>
<proteinExistence type="predicted"/>
<feature type="transmembrane region" description="Helical" evidence="1">
    <location>
        <begin position="167"/>
        <end position="187"/>
    </location>
</feature>
<dbReference type="EMBL" id="LDOV01000047">
    <property type="protein sequence ID" value="KLU98610.1"/>
    <property type="molecule type" value="Genomic_DNA"/>
</dbReference>
<dbReference type="Proteomes" id="UP000036426">
    <property type="component" value="Unassembled WGS sequence"/>
</dbReference>
<evidence type="ECO:0000256" key="1">
    <source>
        <dbReference type="SAM" id="Phobius"/>
    </source>
</evidence>
<keyword evidence="1" id="KW-1133">Transmembrane helix</keyword>
<evidence type="ECO:0000313" key="3">
    <source>
        <dbReference type="Proteomes" id="UP000036426"/>
    </source>
</evidence>
<dbReference type="RefSeq" id="WP_047876537.1">
    <property type="nucleotide sequence ID" value="NZ_BMYC01000023.1"/>
</dbReference>
<name>A0A0J1GGA0_9GAMM</name>
<evidence type="ECO:0000313" key="2">
    <source>
        <dbReference type="EMBL" id="KLU98610.1"/>
    </source>
</evidence>
<protein>
    <submittedName>
        <fullName evidence="2">Uncharacterized protein</fullName>
    </submittedName>
</protein>
<comment type="caution">
    <text evidence="2">The sequence shown here is derived from an EMBL/GenBank/DDBJ whole genome shotgun (WGS) entry which is preliminary data.</text>
</comment>
<feature type="transmembrane region" description="Helical" evidence="1">
    <location>
        <begin position="70"/>
        <end position="87"/>
    </location>
</feature>
<reference evidence="2 3" key="1">
    <citation type="submission" date="2015-05" db="EMBL/GenBank/DDBJ databases">
        <title>Photobacterium galathea sp. nov.</title>
        <authorList>
            <person name="Machado H."/>
            <person name="Gram L."/>
        </authorList>
    </citation>
    <scope>NUCLEOTIDE SEQUENCE [LARGE SCALE GENOMIC DNA]</scope>
    <source>
        <strain evidence="2 3">DSM 25995</strain>
    </source>
</reference>
<dbReference type="AlphaFoldDB" id="A0A0J1GGA0"/>
<feature type="transmembrane region" description="Helical" evidence="1">
    <location>
        <begin position="133"/>
        <end position="152"/>
    </location>
</feature>
<sequence>MKNRITKRNRKKNPFKVLGKSNLVDSSPLSSNNSNLDQEVVVAAPFDCGEAKASKFKLWLNLISQREWRILKYTLCVIVIICAYFFIKDDSPVLAMMLLMSSPILLMCMPMTFSVIVGGMWKMLFGKDLETRYIGVGLYSFLILPILALWVGRNSHFMGSIESDVKIYAYTFMYMGICIVMLILASLLKSLAVFRKTSFTAVSLVLLSIGLLIVEIYYPYPETRLTSEITTHCYEKTKKEYEYRSSRVRREYEVEQCFVKFTYEGEVMRLFLSGSGNTIKVRHGLINHYTLTD</sequence>
<feature type="transmembrane region" description="Helical" evidence="1">
    <location>
        <begin position="93"/>
        <end position="121"/>
    </location>
</feature>